<dbReference type="AlphaFoldDB" id="A0A9P3HID2"/>
<feature type="region of interest" description="Disordered" evidence="7">
    <location>
        <begin position="242"/>
        <end position="338"/>
    </location>
</feature>
<evidence type="ECO:0000256" key="1">
    <source>
        <dbReference type="ARBA" id="ARBA00022723"/>
    </source>
</evidence>
<dbReference type="GO" id="GO:0000978">
    <property type="term" value="F:RNA polymerase II cis-regulatory region sequence-specific DNA binding"/>
    <property type="evidence" value="ECO:0007669"/>
    <property type="project" value="TreeGrafter"/>
</dbReference>
<feature type="compositionally biased region" description="Low complexity" evidence="7">
    <location>
        <begin position="298"/>
        <end position="316"/>
    </location>
</feature>
<feature type="compositionally biased region" description="Basic and acidic residues" evidence="7">
    <location>
        <begin position="286"/>
        <end position="295"/>
    </location>
</feature>
<evidence type="ECO:0000256" key="4">
    <source>
        <dbReference type="ARBA" id="ARBA00023125"/>
    </source>
</evidence>
<evidence type="ECO:0000256" key="7">
    <source>
        <dbReference type="SAM" id="MobiDB-lite"/>
    </source>
</evidence>
<dbReference type="Proteomes" id="UP000827284">
    <property type="component" value="Unassembled WGS sequence"/>
</dbReference>
<dbReference type="OrthoDB" id="39175at2759"/>
<feature type="compositionally biased region" description="Polar residues" evidence="7">
    <location>
        <begin position="192"/>
        <end position="204"/>
    </location>
</feature>
<dbReference type="SUPFAM" id="SSF57701">
    <property type="entry name" value="Zn2/Cys6 DNA-binding domain"/>
    <property type="match status" value="1"/>
</dbReference>
<keyword evidence="6" id="KW-0539">Nucleus</keyword>
<keyword evidence="4" id="KW-0238">DNA-binding</keyword>
<feature type="region of interest" description="Disordered" evidence="7">
    <location>
        <begin position="167"/>
        <end position="226"/>
    </location>
</feature>
<dbReference type="CDD" id="cd00067">
    <property type="entry name" value="GAL4"/>
    <property type="match status" value="1"/>
</dbReference>
<proteinExistence type="predicted"/>
<evidence type="ECO:0000256" key="5">
    <source>
        <dbReference type="ARBA" id="ARBA00023163"/>
    </source>
</evidence>
<dbReference type="InterPro" id="IPR051430">
    <property type="entry name" value="Fungal_TF_Env_Response"/>
</dbReference>
<dbReference type="GO" id="GO:0005634">
    <property type="term" value="C:nucleus"/>
    <property type="evidence" value="ECO:0007669"/>
    <property type="project" value="TreeGrafter"/>
</dbReference>
<feature type="domain" description="Zn(2)-C6 fungal-type" evidence="8">
    <location>
        <begin position="46"/>
        <end position="75"/>
    </location>
</feature>
<protein>
    <recommendedName>
        <fullName evidence="8">Zn(2)-C6 fungal-type domain-containing protein</fullName>
    </recommendedName>
</protein>
<evidence type="ECO:0000313" key="9">
    <source>
        <dbReference type="EMBL" id="GJJ77279.1"/>
    </source>
</evidence>
<gene>
    <name evidence="9" type="ORF">EMPS_09638</name>
</gene>
<dbReference type="Pfam" id="PF00172">
    <property type="entry name" value="Zn_clus"/>
    <property type="match status" value="1"/>
</dbReference>
<dbReference type="PANTHER" id="PTHR31944:SF131">
    <property type="entry name" value="HEME-RESPONSIVE ZINC FINGER TRANSCRIPTION FACTOR HAP1"/>
    <property type="match status" value="1"/>
</dbReference>
<dbReference type="GO" id="GO:0008270">
    <property type="term" value="F:zinc ion binding"/>
    <property type="evidence" value="ECO:0007669"/>
    <property type="project" value="InterPro"/>
</dbReference>
<sequence length="665" mass="71344">MSTSTLQLMPSAEPGSATDLSQLDPATLAAIPGITYDLKRLKVYSSCLRCRAKKVKCDRKEPCSRCVKHSVECSYRELASVQLDIRQFQRHLNNPKVRKDGAGIITSTATPILTLPSGDTAVLSAGSTTGVGASSPAAASAAAAAVAAATLMAAAAKASSSAAVTSTLSTSTSASPTSSESMYNGAPRKSVKFSSAPTSSLSRPNQDKSAESTDTESDVPAVAAVSSSKAIAMARARVQKMYRKKQVVRQTPFTPPSARPRSFMSAVADNDEEEEEEECEDDDEPIERLVLRDPVDQSFQPTPYSSSSYSHAPSSPDVTMASEVDDEDYDSSNGSSLKKKKKVFNNKDVPIWRAQAVGKHKQTVHEQDLAETFGLAAYLKAKEMSVPNEDEQQDHGMAGQTIDYEYDMELEQALARRMPTFFSRPDRSYSRARKYAQAGYNPALPYARPSHCQLASSTAAGATAPVAAQCCCQIAAKQGQAPGTCYSSGSHDHSHHHQDVSESSMSPPPSSPGQGECTRIAYSPSYQPVSKDDASPNGQHQQEYSSMMPPPPMNPKNASPCSSPRVELAPIYLPKPFSHSGNAAKTASKSDLSAFQVGGGNAGVVIHHDNFQADQQQLPPLKIACKYNEPNVDAWDMIEKPISRTVPVTTKRGRSIKMEMGWILS</sequence>
<name>A0A9P3HID2_9FUNG</name>
<dbReference type="PROSITE" id="PS00463">
    <property type="entry name" value="ZN2_CY6_FUNGAL_1"/>
    <property type="match status" value="1"/>
</dbReference>
<keyword evidence="10" id="KW-1185">Reference proteome</keyword>
<dbReference type="InterPro" id="IPR001138">
    <property type="entry name" value="Zn2Cys6_DnaBD"/>
</dbReference>
<keyword evidence="1" id="KW-0479">Metal-binding</keyword>
<feature type="region of interest" description="Disordered" evidence="7">
    <location>
        <begin position="1"/>
        <end position="20"/>
    </location>
</feature>
<feature type="compositionally biased region" description="Acidic residues" evidence="7">
    <location>
        <begin position="269"/>
        <end position="285"/>
    </location>
</feature>
<reference evidence="9" key="1">
    <citation type="submission" date="2021-11" db="EMBL/GenBank/DDBJ databases">
        <authorList>
            <person name="Herlambang A."/>
            <person name="Guo Y."/>
            <person name="Takashima Y."/>
            <person name="Nishizawa T."/>
        </authorList>
    </citation>
    <scope>NUCLEOTIDE SEQUENCE</scope>
    <source>
        <strain evidence="9">E1425</strain>
    </source>
</reference>
<dbReference type="EMBL" id="BQFW01000013">
    <property type="protein sequence ID" value="GJJ77279.1"/>
    <property type="molecule type" value="Genomic_DNA"/>
</dbReference>
<evidence type="ECO:0000313" key="10">
    <source>
        <dbReference type="Proteomes" id="UP000827284"/>
    </source>
</evidence>
<comment type="caution">
    <text evidence="9">The sequence shown here is derived from an EMBL/GenBank/DDBJ whole genome shotgun (WGS) entry which is preliminary data.</text>
</comment>
<dbReference type="SMART" id="SM00066">
    <property type="entry name" value="GAL4"/>
    <property type="match status" value="1"/>
</dbReference>
<evidence type="ECO:0000256" key="3">
    <source>
        <dbReference type="ARBA" id="ARBA00023015"/>
    </source>
</evidence>
<feature type="compositionally biased region" description="Low complexity" evidence="7">
    <location>
        <begin position="167"/>
        <end position="179"/>
    </location>
</feature>
<accession>A0A9P3HID2</accession>
<reference evidence="9" key="2">
    <citation type="journal article" date="2022" name="Microbiol. Resour. Announc.">
        <title>Whole-Genome Sequence of Entomortierella parvispora E1425, a Mucoromycotan Fungus Associated with Burkholderiaceae-Related Endosymbiotic Bacteria.</title>
        <authorList>
            <person name="Herlambang A."/>
            <person name="Guo Y."/>
            <person name="Takashima Y."/>
            <person name="Narisawa K."/>
            <person name="Ohta H."/>
            <person name="Nishizawa T."/>
        </authorList>
    </citation>
    <scope>NUCLEOTIDE SEQUENCE</scope>
    <source>
        <strain evidence="9">E1425</strain>
    </source>
</reference>
<dbReference type="GO" id="GO:0001228">
    <property type="term" value="F:DNA-binding transcription activator activity, RNA polymerase II-specific"/>
    <property type="evidence" value="ECO:0007669"/>
    <property type="project" value="TreeGrafter"/>
</dbReference>
<evidence type="ECO:0000259" key="8">
    <source>
        <dbReference type="PROSITE" id="PS50048"/>
    </source>
</evidence>
<dbReference type="PROSITE" id="PS50048">
    <property type="entry name" value="ZN2_CY6_FUNGAL_2"/>
    <property type="match status" value="1"/>
</dbReference>
<dbReference type="Gene3D" id="4.10.240.10">
    <property type="entry name" value="Zn(2)-C6 fungal-type DNA-binding domain"/>
    <property type="match status" value="1"/>
</dbReference>
<keyword evidence="5" id="KW-0804">Transcription</keyword>
<evidence type="ECO:0000256" key="6">
    <source>
        <dbReference type="ARBA" id="ARBA00023242"/>
    </source>
</evidence>
<keyword evidence="3" id="KW-0805">Transcription regulation</keyword>
<feature type="region of interest" description="Disordered" evidence="7">
    <location>
        <begin position="482"/>
        <end position="562"/>
    </location>
</feature>
<keyword evidence="2" id="KW-0862">Zinc</keyword>
<dbReference type="PANTHER" id="PTHR31944">
    <property type="entry name" value="HEME-RESPONSIVE ZINC FINGER TRANSCRIPTION FACTOR HAP1"/>
    <property type="match status" value="1"/>
</dbReference>
<organism evidence="9 10">
    <name type="scientific">Entomortierella parvispora</name>
    <dbReference type="NCBI Taxonomy" id="205924"/>
    <lineage>
        <taxon>Eukaryota</taxon>
        <taxon>Fungi</taxon>
        <taxon>Fungi incertae sedis</taxon>
        <taxon>Mucoromycota</taxon>
        <taxon>Mortierellomycotina</taxon>
        <taxon>Mortierellomycetes</taxon>
        <taxon>Mortierellales</taxon>
        <taxon>Mortierellaceae</taxon>
        <taxon>Entomortierella</taxon>
    </lineage>
</organism>
<evidence type="ECO:0000256" key="2">
    <source>
        <dbReference type="ARBA" id="ARBA00022833"/>
    </source>
</evidence>
<dbReference type="InterPro" id="IPR036864">
    <property type="entry name" value="Zn2-C6_fun-type_DNA-bd_sf"/>
</dbReference>